<dbReference type="AlphaFoldDB" id="A0AAJ5W9M7"/>
<accession>A0AAJ5W9M7</accession>
<evidence type="ECO:0000313" key="2">
    <source>
        <dbReference type="Proteomes" id="UP001214530"/>
    </source>
</evidence>
<gene>
    <name evidence="1" type="ORF">P0Y49_04870</name>
</gene>
<proteinExistence type="predicted"/>
<name>A0AAJ5W9M7_9SPHI</name>
<reference evidence="1" key="1">
    <citation type="submission" date="2023-03" db="EMBL/GenBank/DDBJ databases">
        <title>Andean soil-derived lignocellulolytic bacterial consortium as a source of novel taxa and putative plastic-active enzymes.</title>
        <authorList>
            <person name="Diaz-Garcia L."/>
            <person name="Chuvochina M."/>
            <person name="Feuerriegel G."/>
            <person name="Bunk B."/>
            <person name="Sproer C."/>
            <person name="Streit W.R."/>
            <person name="Rodriguez L.M."/>
            <person name="Overmann J."/>
            <person name="Jimenez D.J."/>
        </authorList>
    </citation>
    <scope>NUCLEOTIDE SEQUENCE</scope>
    <source>
        <strain evidence="1">MAG 3858</strain>
    </source>
</reference>
<dbReference type="Proteomes" id="UP001214530">
    <property type="component" value="Chromosome"/>
</dbReference>
<sequence>MKDLLDHINQYADLLSQGAVWQDSKEILAPVLGDRMSDKAEDNYIYEFYCYVCLIVDLRDSYDIRFVEGTGNFKYKFPQAAALKKGKPRFHAFKEDEMAFQICAGTKISCAYPSENNHPDISFQRPEASDDPQDSDLIIIMDAKFKEGKNAVLPKDEVYKFAFILSLYNLKSLPGIKIHFKKLHEFYGNCLLTNARSYSAAGEVKMLQFANAKEIEKFFPYSIYNVIG</sequence>
<organism evidence="1 2">
    <name type="scientific">Candidatus Pedobacter colombiensis</name>
    <dbReference type="NCBI Taxonomy" id="3121371"/>
    <lineage>
        <taxon>Bacteria</taxon>
        <taxon>Pseudomonadati</taxon>
        <taxon>Bacteroidota</taxon>
        <taxon>Sphingobacteriia</taxon>
        <taxon>Sphingobacteriales</taxon>
        <taxon>Sphingobacteriaceae</taxon>
        <taxon>Pedobacter</taxon>
    </lineage>
</organism>
<evidence type="ECO:0000313" key="1">
    <source>
        <dbReference type="EMBL" id="WEK20469.1"/>
    </source>
</evidence>
<dbReference type="EMBL" id="CP119313">
    <property type="protein sequence ID" value="WEK20469.1"/>
    <property type="molecule type" value="Genomic_DNA"/>
</dbReference>
<protein>
    <submittedName>
        <fullName evidence="1">Uncharacterized protein</fullName>
    </submittedName>
</protein>